<keyword evidence="2" id="KW-0472">Membrane</keyword>
<evidence type="ECO:0000256" key="2">
    <source>
        <dbReference type="SAM" id="Phobius"/>
    </source>
</evidence>
<keyword evidence="2" id="KW-1133">Transmembrane helix</keyword>
<keyword evidence="5" id="KW-0808">Transferase</keyword>
<accession>A0A1M6TFA2</accession>
<dbReference type="SUPFAM" id="SSF55874">
    <property type="entry name" value="ATPase domain of HSP90 chaperone/DNA topoisomerase II/histidine kinase"/>
    <property type="match status" value="1"/>
</dbReference>
<dbReference type="RefSeq" id="WP_083569593.1">
    <property type="nucleotide sequence ID" value="NZ_FOKU01000003.1"/>
</dbReference>
<feature type="transmembrane region" description="Helical" evidence="2">
    <location>
        <begin position="48"/>
        <end position="66"/>
    </location>
</feature>
<organism evidence="5 6">
    <name type="scientific">Flagellimonas taeanensis</name>
    <dbReference type="NCBI Taxonomy" id="1005926"/>
    <lineage>
        <taxon>Bacteria</taxon>
        <taxon>Pseudomonadati</taxon>
        <taxon>Bacteroidota</taxon>
        <taxon>Flavobacteriia</taxon>
        <taxon>Flavobacteriales</taxon>
        <taxon>Flavobacteriaceae</taxon>
        <taxon>Flagellimonas</taxon>
    </lineage>
</organism>
<dbReference type="GO" id="GO:0000155">
    <property type="term" value="F:phosphorelay sensor kinase activity"/>
    <property type="evidence" value="ECO:0007669"/>
    <property type="project" value="InterPro"/>
</dbReference>
<feature type="domain" description="Signal transduction histidine kinase internal region" evidence="3">
    <location>
        <begin position="162"/>
        <end position="241"/>
    </location>
</feature>
<keyword evidence="5" id="KW-0418">Kinase</keyword>
<name>A0A1M6TFA2_9FLAO</name>
<dbReference type="InterPro" id="IPR050640">
    <property type="entry name" value="Bact_2-comp_sensor_kinase"/>
</dbReference>
<feature type="coiled-coil region" evidence="1">
    <location>
        <begin position="209"/>
        <end position="236"/>
    </location>
</feature>
<evidence type="ECO:0000313" key="6">
    <source>
        <dbReference type="Proteomes" id="UP000184031"/>
    </source>
</evidence>
<dbReference type="Proteomes" id="UP000184031">
    <property type="component" value="Unassembled WGS sequence"/>
</dbReference>
<dbReference type="PANTHER" id="PTHR34220:SF7">
    <property type="entry name" value="SENSOR HISTIDINE KINASE YPDA"/>
    <property type="match status" value="1"/>
</dbReference>
<dbReference type="PANTHER" id="PTHR34220">
    <property type="entry name" value="SENSOR HISTIDINE KINASE YPDA"/>
    <property type="match status" value="1"/>
</dbReference>
<evidence type="ECO:0000313" key="7">
    <source>
        <dbReference type="Proteomes" id="UP000198940"/>
    </source>
</evidence>
<evidence type="ECO:0000313" key="5">
    <source>
        <dbReference type="EMBL" id="SHK55631.1"/>
    </source>
</evidence>
<sequence>MKISKAEKRVLVLTSVFVALALNAHKLLVLLPGEGQKIGLPWIFNAQELAYQTLFHFAFCYFLGLLNLQWLDWTNRSGTKARTKNVLYNLAFFFGFLFLAMITQKLIFQNAPNPRFYRLGYFFRFATSLTLIAILVKIMLLNRMQKMKELENEQLKTAYFDAEIKNLRAQINPHFLFNALSSLSALVRENPQKAQDYITHLSKVFRYSLGNHQEQLIGLDKELELLESNIQLLKMRFEDALIIHIDIPIGSQKKLPHMSLQPLLENAVKHNFVSKESPLQINVLLDEGTLIFRNTLKEATYKEPSTGIGLLNLNERYHILMGTSIEIEKTDNHFTVKLPLNPTHHVH</sequence>
<gene>
    <name evidence="4" type="ORF">SAMN04487891_103192</name>
    <name evidence="5" type="ORF">SAMN05216293_1353</name>
</gene>
<dbReference type="InterPro" id="IPR036890">
    <property type="entry name" value="HATPase_C_sf"/>
</dbReference>
<feature type="transmembrane region" description="Helical" evidence="2">
    <location>
        <begin position="119"/>
        <end position="140"/>
    </location>
</feature>
<dbReference type="EMBL" id="FOKU01000003">
    <property type="protein sequence ID" value="SFB87898.1"/>
    <property type="molecule type" value="Genomic_DNA"/>
</dbReference>
<keyword evidence="1" id="KW-0175">Coiled coil</keyword>
<evidence type="ECO:0000313" key="4">
    <source>
        <dbReference type="EMBL" id="SFB87898.1"/>
    </source>
</evidence>
<dbReference type="OrthoDB" id="9809908at2"/>
<evidence type="ECO:0000259" key="3">
    <source>
        <dbReference type="Pfam" id="PF06580"/>
    </source>
</evidence>
<comment type="caution">
    <text evidence="5">The sequence shown here is derived from an EMBL/GenBank/DDBJ whole genome shotgun (WGS) entry which is preliminary data.</text>
</comment>
<dbReference type="Proteomes" id="UP000198940">
    <property type="component" value="Unassembled WGS sequence"/>
</dbReference>
<dbReference type="GO" id="GO:0016020">
    <property type="term" value="C:membrane"/>
    <property type="evidence" value="ECO:0007669"/>
    <property type="project" value="InterPro"/>
</dbReference>
<dbReference type="InterPro" id="IPR010559">
    <property type="entry name" value="Sig_transdc_His_kin_internal"/>
</dbReference>
<keyword evidence="7" id="KW-1185">Reference proteome</keyword>
<evidence type="ECO:0000256" key="1">
    <source>
        <dbReference type="SAM" id="Coils"/>
    </source>
</evidence>
<dbReference type="EMBL" id="FRAT01000003">
    <property type="protein sequence ID" value="SHK55631.1"/>
    <property type="molecule type" value="Genomic_DNA"/>
</dbReference>
<feature type="transmembrane region" description="Helical" evidence="2">
    <location>
        <begin position="86"/>
        <end position="107"/>
    </location>
</feature>
<keyword evidence="2" id="KW-0812">Transmembrane</keyword>
<dbReference type="STRING" id="1055723.SAMN05216293_1353"/>
<proteinExistence type="predicted"/>
<dbReference type="AlphaFoldDB" id="A0A1M6TFA2"/>
<reference evidence="5 6" key="1">
    <citation type="submission" date="2016-11" db="EMBL/GenBank/DDBJ databases">
        <authorList>
            <person name="Varghese N."/>
            <person name="Submissions S."/>
        </authorList>
    </citation>
    <scope>NUCLEOTIDE SEQUENCE [LARGE SCALE GENOMIC DNA]</scope>
    <source>
        <strain evidence="5 6">CGMCC 1.12174</strain>
        <strain evidence="4 7">DSM 26351</strain>
    </source>
</reference>
<dbReference type="Gene3D" id="3.30.565.10">
    <property type="entry name" value="Histidine kinase-like ATPase, C-terminal domain"/>
    <property type="match status" value="1"/>
</dbReference>
<protein>
    <submittedName>
        <fullName evidence="5">Histidine kinase</fullName>
    </submittedName>
</protein>
<dbReference type="Pfam" id="PF06580">
    <property type="entry name" value="His_kinase"/>
    <property type="match status" value="1"/>
</dbReference>